<dbReference type="AlphaFoldDB" id="A0A2T2XGU9"/>
<feature type="transmembrane region" description="Helical" evidence="5">
    <location>
        <begin position="12"/>
        <end position="29"/>
    </location>
</feature>
<evidence type="ECO:0000256" key="4">
    <source>
        <dbReference type="ARBA" id="ARBA00023136"/>
    </source>
</evidence>
<feature type="transmembrane region" description="Helical" evidence="5">
    <location>
        <begin position="194"/>
        <end position="211"/>
    </location>
</feature>
<dbReference type="InterPro" id="IPR051533">
    <property type="entry name" value="WaaL-like"/>
</dbReference>
<name>A0A2T2XGU9_9FIRM</name>
<gene>
    <name evidence="7" type="ORF">C7B46_08955</name>
</gene>
<feature type="transmembrane region" description="Helical" evidence="5">
    <location>
        <begin position="90"/>
        <end position="114"/>
    </location>
</feature>
<feature type="transmembrane region" description="Helical" evidence="5">
    <location>
        <begin position="357"/>
        <end position="377"/>
    </location>
</feature>
<feature type="transmembrane region" description="Helical" evidence="5">
    <location>
        <begin position="217"/>
        <end position="233"/>
    </location>
</feature>
<accession>A0A2T2XGU9</accession>
<evidence type="ECO:0000256" key="1">
    <source>
        <dbReference type="ARBA" id="ARBA00004141"/>
    </source>
</evidence>
<evidence type="ECO:0000313" key="8">
    <source>
        <dbReference type="Proteomes" id="UP000242972"/>
    </source>
</evidence>
<keyword evidence="4 5" id="KW-0472">Membrane</keyword>
<protein>
    <submittedName>
        <fullName evidence="7">Polymerase</fullName>
    </submittedName>
</protein>
<feature type="domain" description="O-antigen ligase-related" evidence="6">
    <location>
        <begin position="202"/>
        <end position="365"/>
    </location>
</feature>
<feature type="transmembrane region" description="Helical" evidence="5">
    <location>
        <begin position="121"/>
        <end position="140"/>
    </location>
</feature>
<reference evidence="7 8" key="1">
    <citation type="journal article" date="2014" name="BMC Genomics">
        <title>Comparison of environmental and isolate Sulfobacillus genomes reveals diverse carbon, sulfur, nitrogen, and hydrogen metabolisms.</title>
        <authorList>
            <person name="Justice N.B."/>
            <person name="Norman A."/>
            <person name="Brown C.T."/>
            <person name="Singh A."/>
            <person name="Thomas B.C."/>
            <person name="Banfield J.F."/>
        </authorList>
    </citation>
    <scope>NUCLEOTIDE SEQUENCE [LARGE SCALE GENOMIC DNA]</scope>
    <source>
        <strain evidence="7">AMDSBA4</strain>
    </source>
</reference>
<dbReference type="EMBL" id="PXYW01000017">
    <property type="protein sequence ID" value="PSR33723.1"/>
    <property type="molecule type" value="Genomic_DNA"/>
</dbReference>
<keyword evidence="2 5" id="KW-0812">Transmembrane</keyword>
<proteinExistence type="predicted"/>
<evidence type="ECO:0000256" key="3">
    <source>
        <dbReference type="ARBA" id="ARBA00022989"/>
    </source>
</evidence>
<feature type="transmembrane region" description="Helical" evidence="5">
    <location>
        <begin position="389"/>
        <end position="407"/>
    </location>
</feature>
<keyword evidence="3 5" id="KW-1133">Transmembrane helix</keyword>
<feature type="transmembrane region" description="Helical" evidence="5">
    <location>
        <begin position="413"/>
        <end position="431"/>
    </location>
</feature>
<feature type="transmembrane region" description="Helical" evidence="5">
    <location>
        <begin position="240"/>
        <end position="262"/>
    </location>
</feature>
<feature type="transmembrane region" description="Helical" evidence="5">
    <location>
        <begin position="172"/>
        <end position="189"/>
    </location>
</feature>
<dbReference type="GO" id="GO:0016020">
    <property type="term" value="C:membrane"/>
    <property type="evidence" value="ECO:0007669"/>
    <property type="project" value="UniProtKB-SubCell"/>
</dbReference>
<evidence type="ECO:0000313" key="7">
    <source>
        <dbReference type="EMBL" id="PSR33723.1"/>
    </source>
</evidence>
<dbReference type="Pfam" id="PF04932">
    <property type="entry name" value="Wzy_C"/>
    <property type="match status" value="1"/>
</dbReference>
<dbReference type="InterPro" id="IPR007016">
    <property type="entry name" value="O-antigen_ligase-rel_domated"/>
</dbReference>
<dbReference type="PANTHER" id="PTHR37422:SF23">
    <property type="entry name" value="TEICHURONIC ACID BIOSYNTHESIS PROTEIN TUAE"/>
    <property type="match status" value="1"/>
</dbReference>
<evidence type="ECO:0000259" key="6">
    <source>
        <dbReference type="Pfam" id="PF04932"/>
    </source>
</evidence>
<comment type="caution">
    <text evidence="7">The sequence shown here is derived from an EMBL/GenBank/DDBJ whole genome shotgun (WGS) entry which is preliminary data.</text>
</comment>
<evidence type="ECO:0000256" key="5">
    <source>
        <dbReference type="SAM" id="Phobius"/>
    </source>
</evidence>
<evidence type="ECO:0000256" key="2">
    <source>
        <dbReference type="ARBA" id="ARBA00022692"/>
    </source>
</evidence>
<feature type="transmembrane region" description="Helical" evidence="5">
    <location>
        <begin position="64"/>
        <end position="84"/>
    </location>
</feature>
<sequence>MKTQYLGVFWRILLALYIGTSLYEGYLTIPGLGPHSVFSLIQRILVFTLPFVVLYLVIRGDRRLIVPLVSLTLWLLLVGVTFIADSPHTYYYFYYVWSQVGGYLLVLSFWYLALYPDWLRWTLRLAIPVYFSATMVLSLWEIKTAHHLSQSRENGLHPTHIPTAFYFDPNNLGTALALMLPFIVFLGILWRRRWVYWLSGVLTFIGLFVLYKTGSRGGELALVLDMAALPLVLRGRSRTIAVGILGLAVIVMAAAIVSLQTLPNSAHLPFALVKLKHMADLLNFSPHKVTAHRGPGSVMIRLALLKSGLHALALHPLGLGPRGAERYYSYWLHHPSPYNTYGVIDAHNMWLENAIDFGWAGLALYAVFYFWVLIGLFRRVNHPDPVIRFVTTAGVPALFGFILGSLSPSSVMIGFNVMWVVYGMGVSAISLSQMRQHSDRIQEQRFDRA</sequence>
<dbReference type="PANTHER" id="PTHR37422">
    <property type="entry name" value="TEICHURONIC ACID BIOSYNTHESIS PROTEIN TUAE"/>
    <property type="match status" value="1"/>
</dbReference>
<organism evidence="7 8">
    <name type="scientific">Sulfobacillus benefaciens</name>
    <dbReference type="NCBI Taxonomy" id="453960"/>
    <lineage>
        <taxon>Bacteria</taxon>
        <taxon>Bacillati</taxon>
        <taxon>Bacillota</taxon>
        <taxon>Clostridia</taxon>
        <taxon>Eubacteriales</taxon>
        <taxon>Clostridiales Family XVII. Incertae Sedis</taxon>
        <taxon>Sulfobacillus</taxon>
    </lineage>
</organism>
<feature type="transmembrane region" description="Helical" evidence="5">
    <location>
        <begin position="35"/>
        <end position="57"/>
    </location>
</feature>
<comment type="subcellular location">
    <subcellularLocation>
        <location evidence="1">Membrane</location>
        <topology evidence="1">Multi-pass membrane protein</topology>
    </subcellularLocation>
</comment>
<dbReference type="Proteomes" id="UP000242972">
    <property type="component" value="Unassembled WGS sequence"/>
</dbReference>